<dbReference type="OrthoDB" id="5380364at2"/>
<keyword evidence="2" id="KW-1185">Reference proteome</keyword>
<dbReference type="EMBL" id="JAAAMU010000006">
    <property type="protein sequence ID" value="NBC70293.1"/>
    <property type="molecule type" value="Genomic_DNA"/>
</dbReference>
<dbReference type="Pfam" id="PF12224">
    <property type="entry name" value="Amidoligase_2"/>
    <property type="match status" value="1"/>
</dbReference>
<reference evidence="1 2" key="1">
    <citation type="submission" date="2020-01" db="EMBL/GenBank/DDBJ databases">
        <title>Paenibacillus soybeanensis sp. nov. isolated from the nodules of soybean (Glycine max(L.) Merr).</title>
        <authorList>
            <person name="Wang H."/>
        </authorList>
    </citation>
    <scope>NUCLEOTIDE SEQUENCE [LARGE SCALE GENOMIC DNA]</scope>
    <source>
        <strain evidence="1 2">DSM 23054</strain>
    </source>
</reference>
<protein>
    <recommendedName>
        <fullName evidence="3">Amidoligase enzyme</fullName>
    </recommendedName>
</protein>
<sequence>MWPKKVNWNDLRFGVEIEFIGGKPEETALLPGWEMSLDELQVDDTGLESGSELKPPPLRWAEREQIRLMLGRLREQGSEMNWSCGLHVHVGIEPWGEAMVLPLLATALRTQDALRALMKTSKERLFYCPSVTEAMRADYAANPRREALERAGRPQSHRCGINAAAWYDIGTVEIRLANGSLDYDEIVRTIELCLRYVAAVGEGRDLPASAEELAAALGATPDGYPPPIPVPRWHRERMWLEDALIPAVAGLAARLVPGGELHNILPVEDGILIAIEHESKMHRYVCRPPATGWEVVRKVIDAPGTSQRP</sequence>
<dbReference type="Proteomes" id="UP000558113">
    <property type="component" value="Unassembled WGS sequence"/>
</dbReference>
<accession>A0A7X5BXB4</accession>
<gene>
    <name evidence="1" type="ORF">GT003_14935</name>
</gene>
<evidence type="ECO:0008006" key="3">
    <source>
        <dbReference type="Google" id="ProtNLM"/>
    </source>
</evidence>
<evidence type="ECO:0000313" key="2">
    <source>
        <dbReference type="Proteomes" id="UP000558113"/>
    </source>
</evidence>
<name>A0A7X5BXB4_9BACL</name>
<organism evidence="1 2">
    <name type="scientific">Paenibacillus sacheonensis</name>
    <dbReference type="NCBI Taxonomy" id="742054"/>
    <lineage>
        <taxon>Bacteria</taxon>
        <taxon>Bacillati</taxon>
        <taxon>Bacillota</taxon>
        <taxon>Bacilli</taxon>
        <taxon>Bacillales</taxon>
        <taxon>Paenibacillaceae</taxon>
        <taxon>Paenibacillus</taxon>
    </lineage>
</organism>
<dbReference type="AlphaFoldDB" id="A0A7X5BXB4"/>
<comment type="caution">
    <text evidence="1">The sequence shown here is derived from an EMBL/GenBank/DDBJ whole genome shotgun (WGS) entry which is preliminary data.</text>
</comment>
<dbReference type="InterPro" id="IPR022025">
    <property type="entry name" value="Amidoligase_2"/>
</dbReference>
<dbReference type="RefSeq" id="WP_161699052.1">
    <property type="nucleotide sequence ID" value="NZ_JAAAMU010000006.1"/>
</dbReference>
<proteinExistence type="predicted"/>
<evidence type="ECO:0000313" key="1">
    <source>
        <dbReference type="EMBL" id="NBC70293.1"/>
    </source>
</evidence>